<dbReference type="SUPFAM" id="SSF52172">
    <property type="entry name" value="CheY-like"/>
    <property type="match status" value="1"/>
</dbReference>
<protein>
    <submittedName>
        <fullName evidence="5">Chemotaxis protein CheY</fullName>
    </submittedName>
</protein>
<organism evidence="5 6">
    <name type="scientific">Uabimicrobium amorphum</name>
    <dbReference type="NCBI Taxonomy" id="2596890"/>
    <lineage>
        <taxon>Bacteria</taxon>
        <taxon>Pseudomonadati</taxon>
        <taxon>Planctomycetota</taxon>
        <taxon>Candidatus Uabimicrobiia</taxon>
        <taxon>Candidatus Uabimicrobiales</taxon>
        <taxon>Candidatus Uabimicrobiaceae</taxon>
        <taxon>Candidatus Uabimicrobium</taxon>
    </lineage>
</organism>
<dbReference type="Proteomes" id="UP000326354">
    <property type="component" value="Chromosome"/>
</dbReference>
<keyword evidence="2" id="KW-0902">Two-component regulatory system</keyword>
<gene>
    <name evidence="5" type="ORF">UABAM_04455</name>
</gene>
<name>A0A5S9IQ88_UABAM</name>
<dbReference type="GO" id="GO:0000160">
    <property type="term" value="P:phosphorelay signal transduction system"/>
    <property type="evidence" value="ECO:0007669"/>
    <property type="project" value="UniProtKB-KW"/>
</dbReference>
<reference evidence="5 6" key="1">
    <citation type="submission" date="2019-08" db="EMBL/GenBank/DDBJ databases">
        <title>Complete genome sequence of Candidatus Uab amorphum.</title>
        <authorList>
            <person name="Shiratori T."/>
            <person name="Suzuki S."/>
            <person name="Kakizawa Y."/>
            <person name="Ishida K."/>
        </authorList>
    </citation>
    <scope>NUCLEOTIDE SEQUENCE [LARGE SCALE GENOMIC DNA]</scope>
    <source>
        <strain evidence="5 6">SRT547</strain>
    </source>
</reference>
<dbReference type="AlphaFoldDB" id="A0A5S9IQ88"/>
<dbReference type="EMBL" id="AP019860">
    <property type="protein sequence ID" value="BBM86069.1"/>
    <property type="molecule type" value="Genomic_DNA"/>
</dbReference>
<sequence>MSEGKVRILAVDDSLVTLKILKKTLKDTEFEVVGEVTSGEEGLVKFDELKPDLVLLDIIMPGMDGIQTLENLVEKDPNVKAVMVSSMGAKEKVMESLEKGAKNFVMKPYEKGTLIEVLKKVLNEG</sequence>
<evidence type="ECO:0000256" key="1">
    <source>
        <dbReference type="ARBA" id="ARBA00022553"/>
    </source>
</evidence>
<dbReference type="RefSeq" id="WP_151970147.1">
    <property type="nucleotide sequence ID" value="NZ_AP019860.1"/>
</dbReference>
<dbReference type="PROSITE" id="PS50110">
    <property type="entry name" value="RESPONSE_REGULATORY"/>
    <property type="match status" value="1"/>
</dbReference>
<dbReference type="PANTHER" id="PTHR44591">
    <property type="entry name" value="STRESS RESPONSE REGULATOR PROTEIN 1"/>
    <property type="match status" value="1"/>
</dbReference>
<keyword evidence="6" id="KW-1185">Reference proteome</keyword>
<feature type="modified residue" description="4-aspartylphosphate" evidence="3">
    <location>
        <position position="57"/>
    </location>
</feature>
<feature type="domain" description="Response regulatory" evidence="4">
    <location>
        <begin position="7"/>
        <end position="122"/>
    </location>
</feature>
<dbReference type="Gene3D" id="3.40.50.2300">
    <property type="match status" value="1"/>
</dbReference>
<dbReference type="SMART" id="SM00448">
    <property type="entry name" value="REC"/>
    <property type="match status" value="1"/>
</dbReference>
<evidence type="ECO:0000313" key="6">
    <source>
        <dbReference type="Proteomes" id="UP000326354"/>
    </source>
</evidence>
<dbReference type="InterPro" id="IPR050595">
    <property type="entry name" value="Bact_response_regulator"/>
</dbReference>
<dbReference type="OrthoDB" id="9813953at2"/>
<dbReference type="InterPro" id="IPR001789">
    <property type="entry name" value="Sig_transdc_resp-reg_receiver"/>
</dbReference>
<evidence type="ECO:0000256" key="3">
    <source>
        <dbReference type="PROSITE-ProRule" id="PRU00169"/>
    </source>
</evidence>
<evidence type="ECO:0000313" key="5">
    <source>
        <dbReference type="EMBL" id="BBM86069.1"/>
    </source>
</evidence>
<dbReference type="InterPro" id="IPR011006">
    <property type="entry name" value="CheY-like_superfamily"/>
</dbReference>
<dbReference type="KEGG" id="uam:UABAM_04455"/>
<accession>A0A5S9IQ88</accession>
<keyword evidence="1 3" id="KW-0597">Phosphoprotein</keyword>
<dbReference type="Pfam" id="PF00072">
    <property type="entry name" value="Response_reg"/>
    <property type="match status" value="1"/>
</dbReference>
<dbReference type="PANTHER" id="PTHR44591:SF14">
    <property type="entry name" value="PROTEIN PILG"/>
    <property type="match status" value="1"/>
</dbReference>
<evidence type="ECO:0000259" key="4">
    <source>
        <dbReference type="PROSITE" id="PS50110"/>
    </source>
</evidence>
<proteinExistence type="predicted"/>
<evidence type="ECO:0000256" key="2">
    <source>
        <dbReference type="ARBA" id="ARBA00023012"/>
    </source>
</evidence>